<reference evidence="1 2" key="1">
    <citation type="journal article" date="2022" name="G3 (Bethesda)">
        <title>Whole-genome sequence and methylome profiling of the almond [Prunus dulcis (Mill.) D.A. Webb] cultivar 'Nonpareil'.</title>
        <authorList>
            <person name="D'Amico-Willman K.M."/>
            <person name="Ouma W.Z."/>
            <person name="Meulia T."/>
            <person name="Sideli G.M."/>
            <person name="Gradziel T.M."/>
            <person name="Fresnedo-Ramirez J."/>
        </authorList>
    </citation>
    <scope>NUCLEOTIDE SEQUENCE [LARGE SCALE GENOMIC DNA]</scope>
    <source>
        <strain evidence="1">Clone GOH B32 T37-40</strain>
    </source>
</reference>
<organism evidence="1 2">
    <name type="scientific">Prunus dulcis</name>
    <name type="common">Almond</name>
    <name type="synonym">Amygdalus dulcis</name>
    <dbReference type="NCBI Taxonomy" id="3755"/>
    <lineage>
        <taxon>Eukaryota</taxon>
        <taxon>Viridiplantae</taxon>
        <taxon>Streptophyta</taxon>
        <taxon>Embryophyta</taxon>
        <taxon>Tracheophyta</taxon>
        <taxon>Spermatophyta</taxon>
        <taxon>Magnoliopsida</taxon>
        <taxon>eudicotyledons</taxon>
        <taxon>Gunneridae</taxon>
        <taxon>Pentapetalae</taxon>
        <taxon>rosids</taxon>
        <taxon>fabids</taxon>
        <taxon>Rosales</taxon>
        <taxon>Rosaceae</taxon>
        <taxon>Amygdaloideae</taxon>
        <taxon>Amygdaleae</taxon>
        <taxon>Prunus</taxon>
    </lineage>
</organism>
<protein>
    <submittedName>
        <fullName evidence="1">Uncharacterized protein</fullName>
    </submittedName>
</protein>
<accession>A0AAD4YVS2</accession>
<sequence>MRVMVTMAQTMATQNAQINERIDRLLGQQNGQNGNQRAPNRVPVVGPQAEVQPNILDGWNNLGGNANNPLLGDQAIDRGAVEQILQDMVPHARRIGRPVYRRPYPEHFDQEEFLMGFMVPDFALFSGDELQSTVEHIGRLTAQCDEIRHRETLN</sequence>
<comment type="caution">
    <text evidence="1">The sequence shown here is derived from an EMBL/GenBank/DDBJ whole genome shotgun (WGS) entry which is preliminary data.</text>
</comment>
<proteinExistence type="predicted"/>
<dbReference type="EMBL" id="JAJFAZ020000006">
    <property type="protein sequence ID" value="KAI5324232.1"/>
    <property type="molecule type" value="Genomic_DNA"/>
</dbReference>
<name>A0AAD4YVS2_PRUDU</name>
<dbReference type="Proteomes" id="UP001054821">
    <property type="component" value="Chromosome 6"/>
</dbReference>
<gene>
    <name evidence="1" type="ORF">L3X38_033305</name>
</gene>
<dbReference type="AlphaFoldDB" id="A0AAD4YVS2"/>
<evidence type="ECO:0000313" key="2">
    <source>
        <dbReference type="Proteomes" id="UP001054821"/>
    </source>
</evidence>
<keyword evidence="2" id="KW-1185">Reference proteome</keyword>
<evidence type="ECO:0000313" key="1">
    <source>
        <dbReference type="EMBL" id="KAI5324232.1"/>
    </source>
</evidence>